<evidence type="ECO:0000256" key="5">
    <source>
        <dbReference type="ARBA" id="ARBA00022741"/>
    </source>
</evidence>
<dbReference type="Pfam" id="PF00005">
    <property type="entry name" value="ABC_tran"/>
    <property type="match status" value="2"/>
</dbReference>
<feature type="domain" description="ABC transporter" evidence="11">
    <location>
        <begin position="468"/>
        <end position="694"/>
    </location>
</feature>
<dbReference type="Proteomes" id="UP000053095">
    <property type="component" value="Unassembled WGS sequence"/>
</dbReference>
<keyword evidence="14" id="KW-1185">Reference proteome</keyword>
<keyword evidence="9" id="KW-0325">Glycoprotein</keyword>
<dbReference type="PROSITE" id="PS50893">
    <property type="entry name" value="ABC_TRANSPORTER_2"/>
    <property type="match status" value="2"/>
</dbReference>
<dbReference type="PROSITE" id="PS00211">
    <property type="entry name" value="ABC_TRANSPORTER_1"/>
    <property type="match status" value="2"/>
</dbReference>
<feature type="transmembrane region" description="Helical" evidence="10">
    <location>
        <begin position="744"/>
        <end position="764"/>
    </location>
</feature>
<evidence type="ECO:0000256" key="3">
    <source>
        <dbReference type="ARBA" id="ARBA00022448"/>
    </source>
</evidence>
<dbReference type="CDD" id="cd18580">
    <property type="entry name" value="ABC_6TM_ABCC_D2"/>
    <property type="match status" value="1"/>
</dbReference>
<keyword evidence="5" id="KW-0547">Nucleotide-binding</keyword>
<feature type="transmembrane region" description="Helical" evidence="10">
    <location>
        <begin position="342"/>
        <end position="362"/>
    </location>
</feature>
<feature type="domain" description="ABC transmembrane type-1" evidence="12">
    <location>
        <begin position="125"/>
        <end position="397"/>
    </location>
</feature>
<evidence type="ECO:0000256" key="7">
    <source>
        <dbReference type="ARBA" id="ARBA00022989"/>
    </source>
</evidence>
<evidence type="ECO:0000256" key="9">
    <source>
        <dbReference type="ARBA" id="ARBA00023180"/>
    </source>
</evidence>
<comment type="similarity">
    <text evidence="2">Belongs to the ABC transporter superfamily. ABCC family. Conjugate transporter (TC 3.A.1.208) subfamily.</text>
</comment>
<evidence type="ECO:0000259" key="11">
    <source>
        <dbReference type="PROSITE" id="PS50893"/>
    </source>
</evidence>
<protein>
    <recommendedName>
        <fullName evidence="15">ABC transporter</fullName>
    </recommendedName>
</protein>
<dbReference type="Gene3D" id="1.20.1560.10">
    <property type="entry name" value="ABC transporter type 1, transmembrane domain"/>
    <property type="match status" value="2"/>
</dbReference>
<dbReference type="FunFam" id="3.40.50.300:FF:001854">
    <property type="entry name" value="ABC multidrug transporter (Eurofung)"/>
    <property type="match status" value="1"/>
</dbReference>
<sequence>MRHRDSTPAILTAIIGLKLAMLVIESIEKRNILVPAYKDVSTESTSGLFNRALFCWLNPLLLKGYISVLSAENLFPITENISSLEVTENLQRGWQASNQRGKNAFAKVVVLSFKRPFLGTIIPRICVVALKLAQPFLIQDAIKFITNTTVASSNTTGYGLVAAYGLVYLGIAIFTGWYQHLTFRLVAMMRGALVGIIFRTMLESKIGSTPESAALTLMSTDVERIAETWSFVNEVWANLIQALIAVWLLEKQVGIVCLYPVLISLVASISSFCVGRYVARRQKSWMEATQKRVNLTTELFGSIKAVKMLGFSKILSRVVQAMRVAELDLSKGYRKLSVTNTCLTNLPNIIIPVITFAAFALSQNSLNVAQAFSSLSILSLITSPIANMIYAIPQLFSSQGCFQRIQEYLQKEPRHDLRQVITPSDRIQGDKYHGVSCTSGNLLELESLSNPARELDVGSRVDKQILSIRDGSFGWHENCQTTIQGVNLHLPGLSLTMVVGPVGCGKSTFLKGLLGETFTSKGSVQLSTREFAFCDQIPWIRNGTIRENIIGHLEFDEAWYNSVIFACALDTDFQQLPNGDSTTVGSKGMKLSGGQRQRVSMARASYARKKLAIFDDVLSGLDALTEEKVYTRLLSRNGLLRTSGTAIILATHSVNRLSLADHIIVFDPDGCISEQGTFEQLRSRERYLRARLSNTDDKSPPLAPASVMSQTALEITPVNGDTRRREGDWSVYRFYGASMGWLRLLLYGTCVLCSGTFAGLQTIWLSKWSQSGDAASRLDYWLSIYGLFALCNALALITACFIETKAPLYSHFIESLSGLATLRAFGWSDATLDKNTRLLDTSQKPFYLLLCIQRWLTLVLDMIVAVIAVLLMSLAVILRSRVNPGFLGVAMVNIMNLNTTLTNLIEFWTLLETSLGAVSRIKGFTENTKSENLAGEDRTPPPEWPLRGDLEINGISAAYDSHTRPVLSNITLSITHGQKVAICGRTGSGKSSLLLALLRMIDLTEGTIVIDGIDISTVPRDLIRSKFVTLSQDAFSLPGTVRINADPFGQASDEQIITALEQVELWKGISTKGGLDAIMDSGLFSHGQLQLFSFARAMLQDGSILILDEPTSSVDADTDELIQRLLRERFRDYTVIMIAHRLRSVVDYDKVLVLEGGKLVEFDSPAALLARASIFRSLYEAC</sequence>
<comment type="subcellular location">
    <subcellularLocation>
        <location evidence="1">Membrane</location>
        <topology evidence="1">Multi-pass membrane protein</topology>
    </subcellularLocation>
</comment>
<evidence type="ECO:0000256" key="6">
    <source>
        <dbReference type="ARBA" id="ARBA00022840"/>
    </source>
</evidence>
<feature type="domain" description="ABC transporter" evidence="11">
    <location>
        <begin position="950"/>
        <end position="1181"/>
    </location>
</feature>
<dbReference type="AlphaFoldDB" id="A0A0B8N4Q2"/>
<dbReference type="InterPro" id="IPR003439">
    <property type="entry name" value="ABC_transporter-like_ATP-bd"/>
</dbReference>
<organism evidence="13 14">
    <name type="scientific">Talaromyces pinophilus</name>
    <name type="common">Penicillium pinophilum</name>
    <dbReference type="NCBI Taxonomy" id="128442"/>
    <lineage>
        <taxon>Eukaryota</taxon>
        <taxon>Fungi</taxon>
        <taxon>Dikarya</taxon>
        <taxon>Ascomycota</taxon>
        <taxon>Pezizomycotina</taxon>
        <taxon>Eurotiomycetes</taxon>
        <taxon>Eurotiomycetidae</taxon>
        <taxon>Eurotiales</taxon>
        <taxon>Trichocomaceae</taxon>
        <taxon>Talaromyces</taxon>
        <taxon>Talaromyces sect. Talaromyces</taxon>
    </lineage>
</organism>
<dbReference type="Pfam" id="PF00664">
    <property type="entry name" value="ABC_membrane"/>
    <property type="match status" value="2"/>
</dbReference>
<dbReference type="InterPro" id="IPR044746">
    <property type="entry name" value="ABCC_6TM_D1"/>
</dbReference>
<dbReference type="InterPro" id="IPR044726">
    <property type="entry name" value="ABCC_6TM_D2"/>
</dbReference>
<feature type="transmembrane region" description="Helical" evidence="10">
    <location>
        <begin position="855"/>
        <end position="878"/>
    </location>
</feature>
<dbReference type="InterPro" id="IPR027417">
    <property type="entry name" value="P-loop_NTPase"/>
</dbReference>
<gene>
    <name evidence="13" type="ORF">TCE0_023r07121</name>
</gene>
<proteinExistence type="inferred from homology"/>
<dbReference type="InterPro" id="IPR017871">
    <property type="entry name" value="ABC_transporter-like_CS"/>
</dbReference>
<evidence type="ECO:0000256" key="10">
    <source>
        <dbReference type="SAM" id="Phobius"/>
    </source>
</evidence>
<dbReference type="CDD" id="cd03250">
    <property type="entry name" value="ABCC_MRP_domain1"/>
    <property type="match status" value="1"/>
</dbReference>
<dbReference type="GO" id="GO:0005524">
    <property type="term" value="F:ATP binding"/>
    <property type="evidence" value="ECO:0007669"/>
    <property type="project" value="UniProtKB-KW"/>
</dbReference>
<dbReference type="InterPro" id="IPR003593">
    <property type="entry name" value="AAA+_ATPase"/>
</dbReference>
<dbReference type="FunFam" id="1.20.1560.10:FF:000055">
    <property type="entry name" value="ABC multidrug transporter (Eurofung)"/>
    <property type="match status" value="1"/>
</dbReference>
<reference evidence="14" key="1">
    <citation type="journal article" date="2015" name="Genome Announc.">
        <title>Draft genome sequence of Talaromyces cellulolyticus strain Y-94, a source of lignocellulosic biomass-degrading enzymes.</title>
        <authorList>
            <person name="Fujii T."/>
            <person name="Koike H."/>
            <person name="Sawayama S."/>
            <person name="Yano S."/>
            <person name="Inoue H."/>
        </authorList>
    </citation>
    <scope>NUCLEOTIDE SEQUENCE [LARGE SCALE GENOMIC DNA]</scope>
    <source>
        <strain evidence="14">Y-94</strain>
    </source>
</reference>
<feature type="domain" description="ABC transmembrane type-1" evidence="12">
    <location>
        <begin position="803"/>
        <end position="913"/>
    </location>
</feature>
<keyword evidence="8 10" id="KW-0472">Membrane</keyword>
<keyword evidence="3" id="KW-0813">Transport</keyword>
<dbReference type="SMART" id="SM00382">
    <property type="entry name" value="AAA"/>
    <property type="match status" value="2"/>
</dbReference>
<dbReference type="CDD" id="cd03244">
    <property type="entry name" value="ABCC_MRP_domain2"/>
    <property type="match status" value="1"/>
</dbReference>
<feature type="transmembrane region" description="Helical" evidence="10">
    <location>
        <begin position="368"/>
        <end position="390"/>
    </location>
</feature>
<keyword evidence="7 10" id="KW-1133">Transmembrane helix</keyword>
<dbReference type="CDD" id="cd18579">
    <property type="entry name" value="ABC_6TM_ABCC_D1"/>
    <property type="match status" value="1"/>
</dbReference>
<keyword evidence="6" id="KW-0067">ATP-binding</keyword>
<evidence type="ECO:0000256" key="4">
    <source>
        <dbReference type="ARBA" id="ARBA00022692"/>
    </source>
</evidence>
<evidence type="ECO:0000256" key="2">
    <source>
        <dbReference type="ARBA" id="ARBA00009726"/>
    </source>
</evidence>
<dbReference type="InterPro" id="IPR036640">
    <property type="entry name" value="ABC1_TM_sf"/>
</dbReference>
<feature type="transmembrane region" description="Helical" evidence="10">
    <location>
        <begin position="253"/>
        <end position="279"/>
    </location>
</feature>
<feature type="transmembrane region" description="Helical" evidence="10">
    <location>
        <begin position="158"/>
        <end position="178"/>
    </location>
</feature>
<name>A0A0B8N4Q2_TALPI</name>
<dbReference type="GO" id="GO:0016020">
    <property type="term" value="C:membrane"/>
    <property type="evidence" value="ECO:0007669"/>
    <property type="project" value="UniProtKB-SubCell"/>
</dbReference>
<dbReference type="Gene3D" id="3.40.50.300">
    <property type="entry name" value="P-loop containing nucleotide triphosphate hydrolases"/>
    <property type="match status" value="2"/>
</dbReference>
<dbReference type="InterPro" id="IPR011527">
    <property type="entry name" value="ABC1_TM_dom"/>
</dbReference>
<feature type="transmembrane region" description="Helical" evidence="10">
    <location>
        <begin position="784"/>
        <end position="802"/>
    </location>
</feature>
<accession>A0A0B8N4Q2</accession>
<dbReference type="PANTHER" id="PTHR24223">
    <property type="entry name" value="ATP-BINDING CASSETTE SUB-FAMILY C"/>
    <property type="match status" value="1"/>
</dbReference>
<dbReference type="GO" id="GO:0016887">
    <property type="term" value="F:ATP hydrolysis activity"/>
    <property type="evidence" value="ECO:0007669"/>
    <property type="project" value="InterPro"/>
</dbReference>
<evidence type="ECO:0000256" key="1">
    <source>
        <dbReference type="ARBA" id="ARBA00004141"/>
    </source>
</evidence>
<evidence type="ECO:0000313" key="14">
    <source>
        <dbReference type="Proteomes" id="UP000053095"/>
    </source>
</evidence>
<dbReference type="EMBL" id="DF933819">
    <property type="protein sequence ID" value="GAM37304.1"/>
    <property type="molecule type" value="Genomic_DNA"/>
</dbReference>
<dbReference type="SUPFAM" id="SSF90123">
    <property type="entry name" value="ABC transporter transmembrane region"/>
    <property type="match status" value="2"/>
</dbReference>
<dbReference type="PANTHER" id="PTHR24223:SF399">
    <property type="entry name" value="ABC TRANSPORTER ATNG"/>
    <property type="match status" value="1"/>
</dbReference>
<dbReference type="SUPFAM" id="SSF52540">
    <property type="entry name" value="P-loop containing nucleoside triphosphate hydrolases"/>
    <property type="match status" value="2"/>
</dbReference>
<dbReference type="PROSITE" id="PS50929">
    <property type="entry name" value="ABC_TM1F"/>
    <property type="match status" value="2"/>
</dbReference>
<dbReference type="InterPro" id="IPR050173">
    <property type="entry name" value="ABC_transporter_C-like"/>
</dbReference>
<dbReference type="GO" id="GO:0140359">
    <property type="term" value="F:ABC-type transporter activity"/>
    <property type="evidence" value="ECO:0007669"/>
    <property type="project" value="InterPro"/>
</dbReference>
<keyword evidence="4 10" id="KW-0812">Transmembrane</keyword>
<evidence type="ECO:0000259" key="12">
    <source>
        <dbReference type="PROSITE" id="PS50929"/>
    </source>
</evidence>
<evidence type="ECO:0000313" key="13">
    <source>
        <dbReference type="EMBL" id="GAM37304.1"/>
    </source>
</evidence>
<dbReference type="FunFam" id="3.40.50.300:FF:000838">
    <property type="entry name" value="ABC multidrug transporter (Eurofung)"/>
    <property type="match status" value="1"/>
</dbReference>
<evidence type="ECO:0000256" key="8">
    <source>
        <dbReference type="ARBA" id="ARBA00023136"/>
    </source>
</evidence>
<evidence type="ECO:0008006" key="15">
    <source>
        <dbReference type="Google" id="ProtNLM"/>
    </source>
</evidence>